<dbReference type="Proteomes" id="UP000324222">
    <property type="component" value="Unassembled WGS sequence"/>
</dbReference>
<accession>A0A5B7KAQ4</accession>
<sequence>MTLAPARP</sequence>
<reference evidence="1 2" key="1">
    <citation type="submission" date="2019-05" db="EMBL/GenBank/DDBJ databases">
        <title>Another draft genome of Portunus trituberculatus and its Hox gene families provides insights of decapod evolution.</title>
        <authorList>
            <person name="Jeong J.-H."/>
            <person name="Song I."/>
            <person name="Kim S."/>
            <person name="Choi T."/>
            <person name="Kim D."/>
            <person name="Ryu S."/>
            <person name="Kim W."/>
        </authorList>
    </citation>
    <scope>NUCLEOTIDE SEQUENCE [LARGE SCALE GENOMIC DNA]</scope>
    <source>
        <tissue evidence="1">Muscle</tissue>
    </source>
</reference>
<keyword evidence="2" id="KW-1185">Reference proteome</keyword>
<evidence type="ECO:0000313" key="2">
    <source>
        <dbReference type="Proteomes" id="UP000324222"/>
    </source>
</evidence>
<proteinExistence type="predicted"/>
<organism evidence="1 2">
    <name type="scientific">Portunus trituberculatus</name>
    <name type="common">Swimming crab</name>
    <name type="synonym">Neptunus trituberculatus</name>
    <dbReference type="NCBI Taxonomy" id="210409"/>
    <lineage>
        <taxon>Eukaryota</taxon>
        <taxon>Metazoa</taxon>
        <taxon>Ecdysozoa</taxon>
        <taxon>Arthropoda</taxon>
        <taxon>Crustacea</taxon>
        <taxon>Multicrustacea</taxon>
        <taxon>Malacostraca</taxon>
        <taxon>Eumalacostraca</taxon>
        <taxon>Eucarida</taxon>
        <taxon>Decapoda</taxon>
        <taxon>Pleocyemata</taxon>
        <taxon>Brachyura</taxon>
        <taxon>Eubrachyura</taxon>
        <taxon>Portunoidea</taxon>
        <taxon>Portunidae</taxon>
        <taxon>Portuninae</taxon>
        <taxon>Portunus</taxon>
    </lineage>
</organism>
<dbReference type="EMBL" id="VSRR010137387">
    <property type="protein sequence ID" value="MPD03687.1"/>
    <property type="molecule type" value="Genomic_DNA"/>
</dbReference>
<comment type="caution">
    <text evidence="1">The sequence shown here is derived from an EMBL/GenBank/DDBJ whole genome shotgun (WGS) entry which is preliminary data.</text>
</comment>
<evidence type="ECO:0000313" key="1">
    <source>
        <dbReference type="EMBL" id="MPD03687.1"/>
    </source>
</evidence>
<gene>
    <name evidence="1" type="ORF">E2C01_099334</name>
</gene>
<protein>
    <submittedName>
        <fullName evidence="1">Uncharacterized protein</fullName>
    </submittedName>
</protein>
<name>A0A5B7KAQ4_PORTR</name>